<dbReference type="NCBIfam" id="TIGR01498">
    <property type="entry name" value="folK"/>
    <property type="match status" value="1"/>
</dbReference>
<feature type="domain" description="Deoxynucleoside kinase" evidence="14">
    <location>
        <begin position="180"/>
        <end position="373"/>
    </location>
</feature>
<dbReference type="InterPro" id="IPR027417">
    <property type="entry name" value="P-loop_NTPase"/>
</dbReference>
<evidence type="ECO:0000313" key="15">
    <source>
        <dbReference type="EMBL" id="SHJ04489.1"/>
    </source>
</evidence>
<keyword evidence="9" id="KW-0289">Folate biosynthesis</keyword>
<dbReference type="GO" id="GO:0016301">
    <property type="term" value="F:kinase activity"/>
    <property type="evidence" value="ECO:0007669"/>
    <property type="project" value="UniProtKB-KW"/>
</dbReference>
<dbReference type="GO" id="GO:0046656">
    <property type="term" value="P:folic acid biosynthetic process"/>
    <property type="evidence" value="ECO:0007669"/>
    <property type="project" value="UniProtKB-KW"/>
</dbReference>
<dbReference type="AlphaFoldDB" id="A0A1M6G3G6"/>
<protein>
    <recommendedName>
        <fullName evidence="4">2-amino-4-hydroxy-6-hydroxymethyldihydropteridine pyrophosphokinase</fullName>
        <ecNumber evidence="3">2.7.6.3</ecNumber>
    </recommendedName>
    <alternativeName>
        <fullName evidence="11">6-hydroxymethyl-7,8-dihydropterin pyrophosphokinase</fullName>
    </alternativeName>
    <alternativeName>
        <fullName evidence="12">7,8-dihydro-6-hydroxymethylpterin-pyrophosphokinase</fullName>
    </alternativeName>
</protein>
<evidence type="ECO:0000256" key="8">
    <source>
        <dbReference type="ARBA" id="ARBA00022840"/>
    </source>
</evidence>
<feature type="domain" description="7,8-dihydro-6-hydroxymethylpterin-pyrophosphokinase" evidence="13">
    <location>
        <begin position="8"/>
        <end position="135"/>
    </location>
</feature>
<dbReference type="InterPro" id="IPR035907">
    <property type="entry name" value="Hppk_sf"/>
</dbReference>
<evidence type="ECO:0000256" key="4">
    <source>
        <dbReference type="ARBA" id="ARBA00016218"/>
    </source>
</evidence>
<evidence type="ECO:0000256" key="11">
    <source>
        <dbReference type="ARBA" id="ARBA00029766"/>
    </source>
</evidence>
<dbReference type="Proteomes" id="UP000184225">
    <property type="component" value="Unassembled WGS sequence"/>
</dbReference>
<dbReference type="OrthoDB" id="9776634at2"/>
<comment type="similarity">
    <text evidence="2">Belongs to the HPPK family.</text>
</comment>
<evidence type="ECO:0000256" key="12">
    <source>
        <dbReference type="ARBA" id="ARBA00033413"/>
    </source>
</evidence>
<keyword evidence="7 15" id="KW-0418">Kinase</keyword>
<dbReference type="CDD" id="cd01673">
    <property type="entry name" value="dNK"/>
    <property type="match status" value="1"/>
</dbReference>
<dbReference type="InterPro" id="IPR031314">
    <property type="entry name" value="DNK_dom"/>
</dbReference>
<evidence type="ECO:0000256" key="5">
    <source>
        <dbReference type="ARBA" id="ARBA00022679"/>
    </source>
</evidence>
<keyword evidence="5" id="KW-0808">Transferase</keyword>
<dbReference type="EMBL" id="FQYY01000007">
    <property type="protein sequence ID" value="SHJ04489.1"/>
    <property type="molecule type" value="Genomic_DNA"/>
</dbReference>
<dbReference type="Gene3D" id="3.30.70.560">
    <property type="entry name" value="7,8-Dihydro-6-hydroxymethylpterin-pyrophosphokinase HPPK"/>
    <property type="match status" value="1"/>
</dbReference>
<dbReference type="STRING" id="579105.SAMN04488096_107109"/>
<dbReference type="PANTHER" id="PTHR43071">
    <property type="entry name" value="2-AMINO-4-HYDROXY-6-HYDROXYMETHYLDIHYDROPTERIDINE PYROPHOSPHOKINASE"/>
    <property type="match status" value="1"/>
</dbReference>
<proteinExistence type="inferred from homology"/>
<reference evidence="15 16" key="1">
    <citation type="submission" date="2016-11" db="EMBL/GenBank/DDBJ databases">
        <authorList>
            <person name="Jaros S."/>
            <person name="Januszkiewicz K."/>
            <person name="Wedrychowicz H."/>
        </authorList>
    </citation>
    <scope>NUCLEOTIDE SEQUENCE [LARGE SCALE GENOMIC DNA]</scope>
    <source>
        <strain evidence="15 16">DSM 21425</strain>
    </source>
</reference>
<evidence type="ECO:0000256" key="6">
    <source>
        <dbReference type="ARBA" id="ARBA00022741"/>
    </source>
</evidence>
<keyword evidence="16" id="KW-1185">Reference proteome</keyword>
<dbReference type="GO" id="GO:0003848">
    <property type="term" value="F:2-amino-4-hydroxy-6-hydroxymethyldihydropteridine diphosphokinase activity"/>
    <property type="evidence" value="ECO:0007669"/>
    <property type="project" value="UniProtKB-EC"/>
</dbReference>
<dbReference type="RefSeq" id="WP_073152314.1">
    <property type="nucleotide sequence ID" value="NZ_FQYY01000007.1"/>
</dbReference>
<dbReference type="GO" id="GO:0046654">
    <property type="term" value="P:tetrahydrofolate biosynthetic process"/>
    <property type="evidence" value="ECO:0007669"/>
    <property type="project" value="UniProtKB-UniPathway"/>
</dbReference>
<evidence type="ECO:0000256" key="7">
    <source>
        <dbReference type="ARBA" id="ARBA00022777"/>
    </source>
</evidence>
<dbReference type="PANTHER" id="PTHR43071:SF1">
    <property type="entry name" value="2-AMINO-4-HYDROXY-6-HYDROXYMETHYLDIHYDROPTERIDINE PYROPHOSPHOKINASE"/>
    <property type="match status" value="1"/>
</dbReference>
<evidence type="ECO:0000256" key="1">
    <source>
        <dbReference type="ARBA" id="ARBA00005051"/>
    </source>
</evidence>
<dbReference type="SUPFAM" id="SSF52540">
    <property type="entry name" value="P-loop containing nucleoside triphosphate hydrolases"/>
    <property type="match status" value="1"/>
</dbReference>
<evidence type="ECO:0000259" key="13">
    <source>
        <dbReference type="Pfam" id="PF01288"/>
    </source>
</evidence>
<organism evidence="15 16">
    <name type="scientific">Mesonia phycicola</name>
    <dbReference type="NCBI Taxonomy" id="579105"/>
    <lineage>
        <taxon>Bacteria</taxon>
        <taxon>Pseudomonadati</taxon>
        <taxon>Bacteroidota</taxon>
        <taxon>Flavobacteriia</taxon>
        <taxon>Flavobacteriales</taxon>
        <taxon>Flavobacteriaceae</taxon>
        <taxon>Mesonia</taxon>
    </lineage>
</organism>
<dbReference type="UniPathway" id="UPA00077">
    <property type="reaction ID" value="UER00155"/>
</dbReference>
<gene>
    <name evidence="15" type="ORF">SAMN04488096_107109</name>
</gene>
<keyword evidence="8" id="KW-0067">ATP-binding</keyword>
<dbReference type="Pfam" id="PF01288">
    <property type="entry name" value="HPPK"/>
    <property type="match status" value="1"/>
</dbReference>
<evidence type="ECO:0000256" key="9">
    <source>
        <dbReference type="ARBA" id="ARBA00022909"/>
    </source>
</evidence>
<dbReference type="EC" id="2.7.6.3" evidence="3"/>
<accession>A0A1M6G3G6</accession>
<dbReference type="GO" id="GO:0005524">
    <property type="term" value="F:ATP binding"/>
    <property type="evidence" value="ECO:0007669"/>
    <property type="project" value="UniProtKB-KW"/>
</dbReference>
<dbReference type="SUPFAM" id="SSF55083">
    <property type="entry name" value="6-hydroxymethyl-7,8-dihydropterin pyrophosphokinase, HPPK"/>
    <property type="match status" value="1"/>
</dbReference>
<keyword evidence="6" id="KW-0547">Nucleotide-binding</keyword>
<dbReference type="Gene3D" id="3.40.50.300">
    <property type="entry name" value="P-loop containing nucleotide triphosphate hydrolases"/>
    <property type="match status" value="1"/>
</dbReference>
<dbReference type="InterPro" id="IPR000550">
    <property type="entry name" value="Hppk"/>
</dbReference>
<evidence type="ECO:0000256" key="2">
    <source>
        <dbReference type="ARBA" id="ARBA00005810"/>
    </source>
</evidence>
<name>A0A1M6G3G6_9FLAO</name>
<dbReference type="CDD" id="cd00483">
    <property type="entry name" value="HPPK"/>
    <property type="match status" value="1"/>
</dbReference>
<comment type="function">
    <text evidence="10">Catalyzes the transfer of pyrophosphate from adenosine triphosphate (ATP) to 6-hydroxymethyl-7,8-dihydropterin, an enzymatic step in folate biosynthesis pathway.</text>
</comment>
<evidence type="ECO:0000256" key="10">
    <source>
        <dbReference type="ARBA" id="ARBA00029409"/>
    </source>
</evidence>
<evidence type="ECO:0000256" key="3">
    <source>
        <dbReference type="ARBA" id="ARBA00013253"/>
    </source>
</evidence>
<evidence type="ECO:0000313" key="16">
    <source>
        <dbReference type="Proteomes" id="UP000184225"/>
    </source>
</evidence>
<comment type="pathway">
    <text evidence="1">Cofactor biosynthesis; tetrahydrofolate biosynthesis; 2-amino-4-hydroxy-6-hydroxymethyl-7,8-dihydropteridine diphosphate from 7,8-dihydroneopterin triphosphate: step 4/4.</text>
</comment>
<dbReference type="Pfam" id="PF01712">
    <property type="entry name" value="dNK"/>
    <property type="match status" value="1"/>
</dbReference>
<sequence>MKKSTLAYLALGSNQGDKLQNLQNAVNHIFKKVGGIVQISPIYKTPAWGFEGEDFYNACLVIETRFSPEAVLSKLLLIEELLGRAKKTKFGYENRLIDIDLLFYGDEILTSQQLILPHPRIAERKFVLYPLRDIAAEFLHPVLKKTIQVLAEETTDASKITAVSDLLETPKFNFKNFKYLAIEGNIGAGKTSLATMISEDFKAKLITERFKDNPFLPKFYKDQTRYAFPLEMSFLADRYQQLLDDISQYDLFSDFMVADYDVYKSLIFAKVTLQEEEYNLYKKLFSIMYKDLAKPDLYVYLYQNTERLLENIKKRGRNYEQEIPADYLENINRGYLEFIKNQHHLNVKVIDISELDFVNYREDYLQVLEAINNS</sequence>
<evidence type="ECO:0000259" key="14">
    <source>
        <dbReference type="Pfam" id="PF01712"/>
    </source>
</evidence>